<dbReference type="PRINTS" id="PR01333">
    <property type="entry name" value="2POREKCHANEL"/>
</dbReference>
<dbReference type="SUPFAM" id="SSF81324">
    <property type="entry name" value="Voltage-gated potassium channels"/>
    <property type="match status" value="2"/>
</dbReference>
<feature type="domain" description="Potassium channel" evidence="10">
    <location>
        <begin position="17"/>
        <end position="96"/>
    </location>
</feature>
<evidence type="ECO:0000256" key="6">
    <source>
        <dbReference type="ARBA" id="ARBA00023136"/>
    </source>
</evidence>
<feature type="domain" description="Potassium channel" evidence="10">
    <location>
        <begin position="135"/>
        <end position="197"/>
    </location>
</feature>
<evidence type="ECO:0000313" key="12">
    <source>
        <dbReference type="Proteomes" id="UP000275408"/>
    </source>
</evidence>
<evidence type="ECO:0000313" key="11">
    <source>
        <dbReference type="EMBL" id="RMX57521.1"/>
    </source>
</evidence>
<evidence type="ECO:0000259" key="10">
    <source>
        <dbReference type="Pfam" id="PF07885"/>
    </source>
</evidence>
<evidence type="ECO:0000256" key="7">
    <source>
        <dbReference type="ARBA" id="ARBA00023303"/>
    </source>
</evidence>
<keyword evidence="3 8" id="KW-0812">Transmembrane</keyword>
<evidence type="ECO:0000256" key="4">
    <source>
        <dbReference type="ARBA" id="ARBA00022989"/>
    </source>
</evidence>
<feature type="transmembrane region" description="Helical" evidence="9">
    <location>
        <begin position="78"/>
        <end position="96"/>
    </location>
</feature>
<keyword evidence="5 8" id="KW-0406">Ion transport</keyword>
<dbReference type="Gene3D" id="1.10.287.70">
    <property type="match status" value="1"/>
</dbReference>
<keyword evidence="2 8" id="KW-0813">Transport</keyword>
<dbReference type="Proteomes" id="UP000275408">
    <property type="component" value="Unassembled WGS sequence"/>
</dbReference>
<comment type="similarity">
    <text evidence="8">Belongs to the two pore domain potassium channel (TC 1.A.1.8) family.</text>
</comment>
<name>A0A3M6UV24_POCDA</name>
<feature type="transmembrane region" description="Helical" evidence="9">
    <location>
        <begin position="12"/>
        <end position="30"/>
    </location>
</feature>
<gene>
    <name evidence="11" type="ORF">pdam_00005756</name>
</gene>
<dbReference type="OrthoDB" id="297496at2759"/>
<reference evidence="11 12" key="1">
    <citation type="journal article" date="2018" name="Sci. Rep.">
        <title>Comparative analysis of the Pocillopora damicornis genome highlights role of immune system in coral evolution.</title>
        <authorList>
            <person name="Cunning R."/>
            <person name="Bay R.A."/>
            <person name="Gillette P."/>
            <person name="Baker A.C."/>
            <person name="Traylor-Knowles N."/>
        </authorList>
    </citation>
    <scope>NUCLEOTIDE SEQUENCE [LARGE SCALE GENOMIC DNA]</scope>
    <source>
        <strain evidence="11">RSMAS</strain>
        <tissue evidence="11">Whole animal</tissue>
    </source>
</reference>
<comment type="caution">
    <text evidence="11">The sequence shown here is derived from an EMBL/GenBank/DDBJ whole genome shotgun (WGS) entry which is preliminary data.</text>
</comment>
<evidence type="ECO:0000256" key="9">
    <source>
        <dbReference type="SAM" id="Phobius"/>
    </source>
</evidence>
<dbReference type="GO" id="GO:0005886">
    <property type="term" value="C:plasma membrane"/>
    <property type="evidence" value="ECO:0007669"/>
    <property type="project" value="TreeGrafter"/>
</dbReference>
<dbReference type="Pfam" id="PF07885">
    <property type="entry name" value="Ion_trans_2"/>
    <property type="match status" value="2"/>
</dbReference>
<protein>
    <recommendedName>
        <fullName evidence="10">Potassium channel domain-containing protein</fullName>
    </recommendedName>
</protein>
<dbReference type="GO" id="GO:0022841">
    <property type="term" value="F:potassium ion leak channel activity"/>
    <property type="evidence" value="ECO:0007669"/>
    <property type="project" value="TreeGrafter"/>
</dbReference>
<feature type="transmembrane region" description="Helical" evidence="9">
    <location>
        <begin position="50"/>
        <end position="66"/>
    </location>
</feature>
<accession>A0A3M6UV24</accession>
<evidence type="ECO:0000256" key="1">
    <source>
        <dbReference type="ARBA" id="ARBA00004141"/>
    </source>
</evidence>
<feature type="transmembrane region" description="Helical" evidence="9">
    <location>
        <begin position="129"/>
        <end position="150"/>
    </location>
</feature>
<organism evidence="11 12">
    <name type="scientific">Pocillopora damicornis</name>
    <name type="common">Cauliflower coral</name>
    <name type="synonym">Millepora damicornis</name>
    <dbReference type="NCBI Taxonomy" id="46731"/>
    <lineage>
        <taxon>Eukaryota</taxon>
        <taxon>Metazoa</taxon>
        <taxon>Cnidaria</taxon>
        <taxon>Anthozoa</taxon>
        <taxon>Hexacorallia</taxon>
        <taxon>Scleractinia</taxon>
        <taxon>Astrocoeniina</taxon>
        <taxon>Pocilloporidae</taxon>
        <taxon>Pocillopora</taxon>
    </lineage>
</organism>
<comment type="subcellular location">
    <subcellularLocation>
        <location evidence="1">Membrane</location>
        <topology evidence="1">Multi-pass membrane protein</topology>
    </subcellularLocation>
</comment>
<keyword evidence="7 8" id="KW-0407">Ion channel</keyword>
<keyword evidence="12" id="KW-1185">Reference proteome</keyword>
<evidence type="ECO:0000256" key="8">
    <source>
        <dbReference type="RuleBase" id="RU003857"/>
    </source>
</evidence>
<evidence type="ECO:0000256" key="5">
    <source>
        <dbReference type="ARBA" id="ARBA00023065"/>
    </source>
</evidence>
<keyword evidence="4 9" id="KW-1133">Transmembrane helix</keyword>
<dbReference type="PANTHER" id="PTHR11003">
    <property type="entry name" value="POTASSIUM CHANNEL, SUBFAMILY K"/>
    <property type="match status" value="1"/>
</dbReference>
<dbReference type="GO" id="GO:0030322">
    <property type="term" value="P:stabilization of membrane potential"/>
    <property type="evidence" value="ECO:0007669"/>
    <property type="project" value="TreeGrafter"/>
</dbReference>
<evidence type="ECO:0000256" key="2">
    <source>
        <dbReference type="ARBA" id="ARBA00022448"/>
    </source>
</evidence>
<dbReference type="AlphaFoldDB" id="A0A3M6UV24"/>
<dbReference type="InterPro" id="IPR013099">
    <property type="entry name" value="K_chnl_dom"/>
</dbReference>
<keyword evidence="6 9" id="KW-0472">Membrane</keyword>
<feature type="transmembrane region" description="Helical" evidence="9">
    <location>
        <begin position="159"/>
        <end position="181"/>
    </location>
</feature>
<dbReference type="InterPro" id="IPR003280">
    <property type="entry name" value="2pore_dom_K_chnl"/>
</dbReference>
<evidence type="ECO:0000256" key="3">
    <source>
        <dbReference type="ARBA" id="ARBA00022692"/>
    </source>
</evidence>
<dbReference type="GO" id="GO:0015271">
    <property type="term" value="F:outward rectifier potassium channel activity"/>
    <property type="evidence" value="ECO:0007669"/>
    <property type="project" value="TreeGrafter"/>
</dbReference>
<sequence>MALLAEKAKLLLILFILWCGYLALGMLVFTALEGKDEVEEEETKWNHGDSVWFSFVLLTTVGYGDVTPKTGLGKGLSILYAIFGIPLTILLLRLIGLEMLHSERRLINAIEGRFLRRNRPPHHLHHKCFLLAILFWLLLLLVGAAIQMLAEDWSYGDSLYFYTITFMTVGFGDLVPLARYISVPLTMLGLAAVSNILHGAASLPLIRRITAGSLRDEEMAEVEEQEISV</sequence>
<proteinExistence type="inferred from homology"/>
<dbReference type="EMBL" id="RCHS01000646">
    <property type="protein sequence ID" value="RMX57521.1"/>
    <property type="molecule type" value="Genomic_DNA"/>
</dbReference>
<dbReference type="PANTHER" id="PTHR11003:SF345">
    <property type="entry name" value="TWIK FAMILY OF POTASSIUM CHANNELS PROTEIN 18"/>
    <property type="match status" value="1"/>
</dbReference>